<keyword evidence="3" id="KW-1185">Reference proteome</keyword>
<feature type="compositionally biased region" description="Low complexity" evidence="1">
    <location>
        <begin position="1"/>
        <end position="19"/>
    </location>
</feature>
<sequence>MDHMNASPQAPSPAAVAEQAGRRREEENKTPEQKASELARTVDELLAKNVDGSDEAAVLEEAHRVVNHALGSN</sequence>
<organism evidence="2 3">
    <name type="scientific">Corynebacterium auriscanis</name>
    <dbReference type="NCBI Taxonomy" id="99807"/>
    <lineage>
        <taxon>Bacteria</taxon>
        <taxon>Bacillati</taxon>
        <taxon>Actinomycetota</taxon>
        <taxon>Actinomycetes</taxon>
        <taxon>Mycobacteriales</taxon>
        <taxon>Corynebacteriaceae</taxon>
        <taxon>Corynebacterium</taxon>
    </lineage>
</organism>
<protein>
    <submittedName>
        <fullName evidence="2">Uncharacterized protein</fullName>
    </submittedName>
</protein>
<feature type="region of interest" description="Disordered" evidence="1">
    <location>
        <begin position="1"/>
        <end position="38"/>
    </location>
</feature>
<proteinExistence type="predicted"/>
<evidence type="ECO:0000313" key="2">
    <source>
        <dbReference type="EMBL" id="KGM18414.1"/>
    </source>
</evidence>
<name>A0A0A2DKJ1_9CORY</name>
<gene>
    <name evidence="2" type="ORF">MA47_08015</name>
</gene>
<evidence type="ECO:0000256" key="1">
    <source>
        <dbReference type="SAM" id="MobiDB-lite"/>
    </source>
</evidence>
<reference evidence="2 3" key="1">
    <citation type="submission" date="2014-10" db="EMBL/GenBank/DDBJ databases">
        <title>Whole Genome sequence of Corynebacterium auriscanis strain CIP 106629.</title>
        <authorList>
            <person name="Hassan S.S."/>
            <person name="Jamal S.B."/>
            <person name="Tiwari S."/>
            <person name="Oliveira L.D.C."/>
            <person name="Souza F."/>
            <person name="Mariano D.C."/>
            <person name="Almeida S."/>
            <person name="Dorella F."/>
            <person name="Pereira F."/>
            <person name="Carvalho A."/>
            <person name="Leal C.A."/>
            <person name="Soares S.D.C."/>
            <person name="Figueiredo H.C."/>
            <person name="Silva A."/>
            <person name="Azevedo V.A."/>
        </authorList>
    </citation>
    <scope>NUCLEOTIDE SEQUENCE [LARGE SCALE GENOMIC DNA]</scope>
    <source>
        <strain evidence="2 3">CIP 106629</strain>
    </source>
</reference>
<dbReference type="EMBL" id="JRVJ01000014">
    <property type="protein sequence ID" value="KGM18414.1"/>
    <property type="molecule type" value="Genomic_DNA"/>
</dbReference>
<feature type="compositionally biased region" description="Basic and acidic residues" evidence="1">
    <location>
        <begin position="20"/>
        <end position="38"/>
    </location>
</feature>
<dbReference type="Proteomes" id="UP000030145">
    <property type="component" value="Unassembled WGS sequence"/>
</dbReference>
<accession>A0A0A2DKJ1</accession>
<comment type="caution">
    <text evidence="2">The sequence shown here is derived from an EMBL/GenBank/DDBJ whole genome shotgun (WGS) entry which is preliminary data.</text>
</comment>
<evidence type="ECO:0000313" key="3">
    <source>
        <dbReference type="Proteomes" id="UP000030145"/>
    </source>
</evidence>
<dbReference type="AlphaFoldDB" id="A0A0A2DKJ1"/>